<feature type="transmembrane region" description="Helical" evidence="5">
    <location>
        <begin position="94"/>
        <end position="112"/>
    </location>
</feature>
<dbReference type="GO" id="GO:0015095">
    <property type="term" value="F:magnesium ion transmembrane transporter activity"/>
    <property type="evidence" value="ECO:0007669"/>
    <property type="project" value="InterPro"/>
</dbReference>
<accession>A0A7S4MVH9</accession>
<keyword evidence="2 5" id="KW-0812">Transmembrane</keyword>
<keyword evidence="4 5" id="KW-0472">Membrane</keyword>
<feature type="transmembrane region" description="Helical" evidence="5">
    <location>
        <begin position="62"/>
        <end position="82"/>
    </location>
</feature>
<evidence type="ECO:0000313" key="6">
    <source>
        <dbReference type="EMBL" id="CAE2244096.1"/>
    </source>
</evidence>
<feature type="transmembrane region" description="Helical" evidence="5">
    <location>
        <begin position="30"/>
        <end position="50"/>
    </location>
</feature>
<dbReference type="PANTHER" id="PTHR12570">
    <property type="match status" value="1"/>
</dbReference>
<evidence type="ECO:0000256" key="3">
    <source>
        <dbReference type="ARBA" id="ARBA00022989"/>
    </source>
</evidence>
<dbReference type="EMBL" id="HBKO01029811">
    <property type="protein sequence ID" value="CAE2244096.1"/>
    <property type="molecule type" value="Transcribed_RNA"/>
</dbReference>
<dbReference type="GO" id="GO:0016020">
    <property type="term" value="C:membrane"/>
    <property type="evidence" value="ECO:0007669"/>
    <property type="project" value="UniProtKB-SubCell"/>
</dbReference>
<proteinExistence type="predicted"/>
<keyword evidence="3 5" id="KW-1133">Transmembrane helix</keyword>
<comment type="subcellular location">
    <subcellularLocation>
        <location evidence="1">Membrane</location>
        <topology evidence="1">Multi-pass membrane protein</topology>
    </subcellularLocation>
</comment>
<dbReference type="AlphaFoldDB" id="A0A7S4MVH9"/>
<name>A0A7S4MVH9_9EUKA</name>
<dbReference type="PANTHER" id="PTHR12570:SF82">
    <property type="entry name" value="NIPA-LIKE PROTEIN 3"/>
    <property type="match status" value="1"/>
</dbReference>
<evidence type="ECO:0000256" key="5">
    <source>
        <dbReference type="SAM" id="Phobius"/>
    </source>
</evidence>
<protein>
    <submittedName>
        <fullName evidence="6">Uncharacterized protein</fullName>
    </submittedName>
</protein>
<evidence type="ECO:0000256" key="4">
    <source>
        <dbReference type="ARBA" id="ARBA00023136"/>
    </source>
</evidence>
<dbReference type="Pfam" id="PF05653">
    <property type="entry name" value="Mg_trans_NIPA"/>
    <property type="match status" value="1"/>
</dbReference>
<sequence length="133" mass="14322">MIEALVQIAQKGGASMLALTLSGESQLGHATLYVVVGWWAGASLMTVWWLRKALHALEASRVLPIEYGTFTATSVLLGLIVYDEAKWVSTTNRWLMAIGISIIVGGCALVGGRRPIRISSLTPQQQALSETLL</sequence>
<evidence type="ECO:0000256" key="2">
    <source>
        <dbReference type="ARBA" id="ARBA00022692"/>
    </source>
</evidence>
<organism evidence="6">
    <name type="scientific">Prymnesium polylepis</name>
    <dbReference type="NCBI Taxonomy" id="72548"/>
    <lineage>
        <taxon>Eukaryota</taxon>
        <taxon>Haptista</taxon>
        <taxon>Haptophyta</taxon>
        <taxon>Prymnesiophyceae</taxon>
        <taxon>Prymnesiales</taxon>
        <taxon>Prymnesiaceae</taxon>
        <taxon>Prymnesium</taxon>
    </lineage>
</organism>
<dbReference type="InterPro" id="IPR008521">
    <property type="entry name" value="Mg_trans_NIPA"/>
</dbReference>
<gene>
    <name evidence="6" type="ORF">CPOL0286_LOCUS13560</name>
</gene>
<reference evidence="6" key="1">
    <citation type="submission" date="2021-01" db="EMBL/GenBank/DDBJ databases">
        <authorList>
            <person name="Corre E."/>
            <person name="Pelletier E."/>
            <person name="Niang G."/>
            <person name="Scheremetjew M."/>
            <person name="Finn R."/>
            <person name="Kale V."/>
            <person name="Holt S."/>
            <person name="Cochrane G."/>
            <person name="Meng A."/>
            <person name="Brown T."/>
            <person name="Cohen L."/>
        </authorList>
    </citation>
    <scope>NUCLEOTIDE SEQUENCE</scope>
    <source>
        <strain evidence="6">UIO037</strain>
    </source>
</reference>
<evidence type="ECO:0000256" key="1">
    <source>
        <dbReference type="ARBA" id="ARBA00004141"/>
    </source>
</evidence>